<dbReference type="PANTHER" id="PTHR30535">
    <property type="entry name" value="VITAMIN B12-BINDING PROTEIN"/>
    <property type="match status" value="1"/>
</dbReference>
<evidence type="ECO:0000313" key="4">
    <source>
        <dbReference type="EMBL" id="AXL20223.1"/>
    </source>
</evidence>
<evidence type="ECO:0000259" key="3">
    <source>
        <dbReference type="PROSITE" id="PS50983"/>
    </source>
</evidence>
<proteinExistence type="inferred from homology"/>
<dbReference type="InterPro" id="IPR002491">
    <property type="entry name" value="ABC_transptr_periplasmic_BD"/>
</dbReference>
<dbReference type="Pfam" id="PF01497">
    <property type="entry name" value="Peripla_BP_2"/>
    <property type="match status" value="1"/>
</dbReference>
<reference evidence="4 5" key="1">
    <citation type="submission" date="2018-05" db="EMBL/GenBank/DDBJ databases">
        <title>Complete genome sequence of Megasphaera sp. AJH120T, isolated from the ceca of a chicken.</title>
        <authorList>
            <person name="Maki J."/>
            <person name="Looft T."/>
        </authorList>
    </citation>
    <scope>NUCLEOTIDE SEQUENCE [LARGE SCALE GENOMIC DNA]</scope>
    <source>
        <strain evidence="4 5">AJH120</strain>
    </source>
</reference>
<dbReference type="Proteomes" id="UP000254337">
    <property type="component" value="Chromosome"/>
</dbReference>
<evidence type="ECO:0000256" key="1">
    <source>
        <dbReference type="ARBA" id="ARBA00008814"/>
    </source>
</evidence>
<keyword evidence="2" id="KW-0732">Signal</keyword>
<name>A0A346AWI0_9FIRM</name>
<dbReference type="GO" id="GO:0071281">
    <property type="term" value="P:cellular response to iron ion"/>
    <property type="evidence" value="ECO:0007669"/>
    <property type="project" value="TreeGrafter"/>
</dbReference>
<organism evidence="4 5">
    <name type="scientific">Megasphaera stantonii</name>
    <dbReference type="NCBI Taxonomy" id="2144175"/>
    <lineage>
        <taxon>Bacteria</taxon>
        <taxon>Bacillati</taxon>
        <taxon>Bacillota</taxon>
        <taxon>Negativicutes</taxon>
        <taxon>Veillonellales</taxon>
        <taxon>Veillonellaceae</taxon>
        <taxon>Megasphaera</taxon>
    </lineage>
</organism>
<dbReference type="KEGG" id="meg:DKB62_00795"/>
<feature type="domain" description="Fe/B12 periplasmic-binding" evidence="3">
    <location>
        <begin position="61"/>
        <end position="322"/>
    </location>
</feature>
<dbReference type="AlphaFoldDB" id="A0A346AWI0"/>
<comment type="similarity">
    <text evidence="1">Belongs to the bacterial solute-binding protein 8 family.</text>
</comment>
<keyword evidence="5" id="KW-1185">Reference proteome</keyword>
<gene>
    <name evidence="4" type="ORF">DKB62_00795</name>
</gene>
<dbReference type="PANTHER" id="PTHR30535:SF34">
    <property type="entry name" value="MOLYBDATE-BINDING PROTEIN MOLA"/>
    <property type="match status" value="1"/>
</dbReference>
<dbReference type="EMBL" id="CP029462">
    <property type="protein sequence ID" value="AXL20223.1"/>
    <property type="molecule type" value="Genomic_DNA"/>
</dbReference>
<feature type="signal peptide" evidence="2">
    <location>
        <begin position="1"/>
        <end position="21"/>
    </location>
</feature>
<dbReference type="SUPFAM" id="SSF53807">
    <property type="entry name" value="Helical backbone' metal receptor"/>
    <property type="match status" value="1"/>
</dbReference>
<dbReference type="RefSeq" id="WP_107196822.1">
    <property type="nucleotide sequence ID" value="NZ_CAUWMV010000028.1"/>
</dbReference>
<evidence type="ECO:0000256" key="2">
    <source>
        <dbReference type="SAM" id="SignalP"/>
    </source>
</evidence>
<accession>A0A346AWI0</accession>
<protein>
    <submittedName>
        <fullName evidence="4">ABC transporter substrate-binding protein</fullName>
    </submittedName>
</protein>
<feature type="chain" id="PRO_5038492941" evidence="2">
    <location>
        <begin position="22"/>
        <end position="324"/>
    </location>
</feature>
<evidence type="ECO:0000313" key="5">
    <source>
        <dbReference type="Proteomes" id="UP000254337"/>
    </source>
</evidence>
<dbReference type="PROSITE" id="PS51257">
    <property type="entry name" value="PROKAR_LIPOPROTEIN"/>
    <property type="match status" value="1"/>
</dbReference>
<dbReference type="Gene3D" id="3.40.50.1980">
    <property type="entry name" value="Nitrogenase molybdenum iron protein domain"/>
    <property type="match status" value="2"/>
</dbReference>
<dbReference type="InterPro" id="IPR050902">
    <property type="entry name" value="ABC_Transporter_SBP"/>
</dbReference>
<dbReference type="PROSITE" id="PS50983">
    <property type="entry name" value="FE_B12_PBP"/>
    <property type="match status" value="1"/>
</dbReference>
<sequence>MRTKRWFLWAGLCLCLFALFAAGCAPQNAATAQERDQADGAYAVITDDMGRNVRLAEKPQRVVVLSTSLLNMADALDGELAGRATVKAEDAELPERYAAVPDVGPVYNVSVEKIIELQPDLVVASEVQHQKLVSLLEQNGIPVIALRSKTYDDVKRNLAVFGTIYGKKEAAEARAAEMDEAIEAIVAKAPQDHKKVAIIHATPSSVTVQLETSIAGCAAKMLHLDNVADDAQTSGTMEKVPYSMEALAEKDPDIIFFTSMGPAEKIEERIRQDVMSNPAWATLRAVKEGKVYVLPERYFLLNPGLDYPDAVAYMARLAYPEVFS</sequence>
<dbReference type="OrthoDB" id="9816357at2"/>